<feature type="domain" description="Protein YjdM N-terminal" evidence="3">
    <location>
        <begin position="4"/>
        <end position="32"/>
    </location>
</feature>
<proteinExistence type="inferred from homology"/>
<dbReference type="SUPFAM" id="SSF82057">
    <property type="entry name" value="Prokaryotic SH3-related domain"/>
    <property type="match status" value="1"/>
</dbReference>
<dbReference type="SUPFAM" id="SSF57783">
    <property type="entry name" value="Zinc beta-ribbon"/>
    <property type="match status" value="1"/>
</dbReference>
<evidence type="ECO:0000256" key="1">
    <source>
        <dbReference type="ARBA" id="ARBA00009248"/>
    </source>
</evidence>
<evidence type="ECO:0000313" key="5">
    <source>
        <dbReference type="Proteomes" id="UP000033067"/>
    </source>
</evidence>
<dbReference type="GO" id="GO:0016787">
    <property type="term" value="F:hydrolase activity"/>
    <property type="evidence" value="ECO:0007669"/>
    <property type="project" value="UniProtKB-KW"/>
</dbReference>
<protein>
    <submittedName>
        <fullName evidence="4">Phosphonoacetate hydrolase</fullName>
    </submittedName>
</protein>
<organism evidence="4 5">
    <name type="scientific">Pseudoxanthomonas suwonensis</name>
    <dbReference type="NCBI Taxonomy" id="314722"/>
    <lineage>
        <taxon>Bacteria</taxon>
        <taxon>Pseudomonadati</taxon>
        <taxon>Pseudomonadota</taxon>
        <taxon>Gammaproteobacteria</taxon>
        <taxon>Lysobacterales</taxon>
        <taxon>Lysobacteraceae</taxon>
        <taxon>Pseudoxanthomonas</taxon>
    </lineage>
</organism>
<dbReference type="EMBL" id="CP011144">
    <property type="protein sequence ID" value="AKC88027.1"/>
    <property type="molecule type" value="Genomic_DNA"/>
</dbReference>
<accession>A0A0E3Z4N3</accession>
<gene>
    <name evidence="4" type="ORF">WQ53_15880</name>
</gene>
<evidence type="ECO:0000259" key="2">
    <source>
        <dbReference type="Pfam" id="PF03831"/>
    </source>
</evidence>
<dbReference type="InterPro" id="IPR013988">
    <property type="entry name" value="YjdM_C"/>
</dbReference>
<dbReference type="Pfam" id="PF03831">
    <property type="entry name" value="YjdM"/>
    <property type="match status" value="1"/>
</dbReference>
<dbReference type="PANTHER" id="PTHR30305">
    <property type="entry name" value="PROTEIN YJDM-RELATED"/>
    <property type="match status" value="1"/>
</dbReference>
<dbReference type="NCBIfam" id="TIGR00686">
    <property type="entry name" value="phnA"/>
    <property type="match status" value="1"/>
</dbReference>
<dbReference type="PATRIC" id="fig|314722.6.peg.3435"/>
<keyword evidence="5" id="KW-1185">Reference proteome</keyword>
<feature type="domain" description="Protein YjdM C-terminal" evidence="2">
    <location>
        <begin position="43"/>
        <end position="111"/>
    </location>
</feature>
<dbReference type="RefSeq" id="WP_052633663.1">
    <property type="nucleotide sequence ID" value="NZ_CP011144.1"/>
</dbReference>
<reference evidence="4 5" key="1">
    <citation type="journal article" date="2015" name="Genome Announc.">
        <title>Complete Genome Sequence of Pseudoxanthomonas suwonensis Strain J1, a Cellulose-Degrading Bacterium Isolated from Leaf- and Wood-Enriched Soil.</title>
        <authorList>
            <person name="Hou L."/>
            <person name="Jiang J."/>
            <person name="Xu Z."/>
            <person name="Zhou Y."/>
            <person name="Leung F.C."/>
        </authorList>
    </citation>
    <scope>NUCLEOTIDE SEQUENCE [LARGE SCALE GENOMIC DNA]</scope>
    <source>
        <strain evidence="4 5">J1</strain>
    </source>
</reference>
<dbReference type="Gene3D" id="2.30.30.40">
    <property type="entry name" value="SH3 Domains"/>
    <property type="match status" value="1"/>
</dbReference>
<dbReference type="InterPro" id="IPR013987">
    <property type="entry name" value="YjdM_N"/>
</dbReference>
<dbReference type="PANTHER" id="PTHR30305:SF3">
    <property type="entry name" value="PROTEIN YJDM"/>
    <property type="match status" value="1"/>
</dbReference>
<name>A0A0E3Z4N3_9GAMM</name>
<dbReference type="Gene3D" id="2.20.25.10">
    <property type="match status" value="1"/>
</dbReference>
<keyword evidence="4" id="KW-0378">Hydrolase</keyword>
<dbReference type="InterPro" id="IPR004624">
    <property type="entry name" value="YjdM"/>
</dbReference>
<dbReference type="Proteomes" id="UP000033067">
    <property type="component" value="Chromosome"/>
</dbReference>
<dbReference type="KEGG" id="psuw:WQ53_15880"/>
<evidence type="ECO:0000313" key="4">
    <source>
        <dbReference type="EMBL" id="AKC88027.1"/>
    </source>
</evidence>
<dbReference type="Pfam" id="PF08274">
    <property type="entry name" value="Zn_Ribbon_YjdM"/>
    <property type="match status" value="1"/>
</dbReference>
<evidence type="ECO:0000259" key="3">
    <source>
        <dbReference type="Pfam" id="PF08274"/>
    </source>
</evidence>
<comment type="similarity">
    <text evidence="1">Belongs to the YjdM family.</text>
</comment>
<dbReference type="AlphaFoldDB" id="A0A0E3Z4N3"/>
<dbReference type="OrthoDB" id="9810131at2"/>
<sequence>MADFPACPQCGLDNTYADGAFWVCPDCGHEWSGEAAAEDALVVRDSNGNVLAAGDTVVVIKDLKVKGSSIPLKQGTVIRNIRLVEDDPAHIEGHSDRIKGLVLKTEFLRKA</sequence>